<proteinExistence type="predicted"/>
<evidence type="ECO:0000256" key="2">
    <source>
        <dbReference type="ARBA" id="ARBA00022692"/>
    </source>
</evidence>
<feature type="transmembrane region" description="Helical" evidence="5">
    <location>
        <begin position="181"/>
        <end position="197"/>
    </location>
</feature>
<keyword evidence="2 5" id="KW-0812">Transmembrane</keyword>
<dbReference type="PANTHER" id="PTHR37422:SF13">
    <property type="entry name" value="LIPOPOLYSACCHARIDE BIOSYNTHESIS PROTEIN PA4999-RELATED"/>
    <property type="match status" value="1"/>
</dbReference>
<feature type="transmembrane region" description="Helical" evidence="5">
    <location>
        <begin position="321"/>
        <end position="340"/>
    </location>
</feature>
<feature type="transmembrane region" description="Helical" evidence="5">
    <location>
        <begin position="44"/>
        <end position="64"/>
    </location>
</feature>
<comment type="caution">
    <text evidence="7">The sequence shown here is derived from an EMBL/GenBank/DDBJ whole genome shotgun (WGS) entry which is preliminary data.</text>
</comment>
<dbReference type="Proteomes" id="UP000646484">
    <property type="component" value="Unassembled WGS sequence"/>
</dbReference>
<comment type="subcellular location">
    <subcellularLocation>
        <location evidence="1">Membrane</location>
        <topology evidence="1">Multi-pass membrane protein</topology>
    </subcellularLocation>
</comment>
<feature type="transmembrane region" description="Helical" evidence="5">
    <location>
        <begin position="126"/>
        <end position="149"/>
    </location>
</feature>
<reference evidence="7 8" key="1">
    <citation type="submission" date="2020-08" db="EMBL/GenBank/DDBJ databases">
        <title>Genome public.</title>
        <authorList>
            <person name="Liu C."/>
            <person name="Sun Q."/>
        </authorList>
    </citation>
    <scope>NUCLEOTIDE SEQUENCE [LARGE SCALE GENOMIC DNA]</scope>
    <source>
        <strain evidence="7 8">NSJ-56</strain>
    </source>
</reference>
<dbReference type="RefSeq" id="WP_176555115.1">
    <property type="nucleotide sequence ID" value="NZ_JACOOH010000005.1"/>
</dbReference>
<gene>
    <name evidence="7" type="ORF">H8S64_13255</name>
</gene>
<feature type="transmembrane region" description="Helical" evidence="5">
    <location>
        <begin position="346"/>
        <end position="363"/>
    </location>
</feature>
<accession>A0ABR7D2A2</accession>
<keyword evidence="7" id="KW-0436">Ligase</keyword>
<evidence type="ECO:0000313" key="8">
    <source>
        <dbReference type="Proteomes" id="UP000646484"/>
    </source>
</evidence>
<name>A0ABR7D2A2_9BACT</name>
<dbReference type="EMBL" id="JACOOH010000005">
    <property type="protein sequence ID" value="MBC5622070.1"/>
    <property type="molecule type" value="Genomic_DNA"/>
</dbReference>
<evidence type="ECO:0000256" key="5">
    <source>
        <dbReference type="SAM" id="Phobius"/>
    </source>
</evidence>
<keyword evidence="3 5" id="KW-1133">Transmembrane helix</keyword>
<feature type="transmembrane region" description="Helical" evidence="5">
    <location>
        <begin position="76"/>
        <end position="94"/>
    </location>
</feature>
<dbReference type="InterPro" id="IPR007016">
    <property type="entry name" value="O-antigen_ligase-rel_domated"/>
</dbReference>
<keyword evidence="8" id="KW-1185">Reference proteome</keyword>
<evidence type="ECO:0000256" key="1">
    <source>
        <dbReference type="ARBA" id="ARBA00004141"/>
    </source>
</evidence>
<evidence type="ECO:0000256" key="4">
    <source>
        <dbReference type="ARBA" id="ARBA00023136"/>
    </source>
</evidence>
<keyword evidence="4 5" id="KW-0472">Membrane</keyword>
<evidence type="ECO:0000313" key="7">
    <source>
        <dbReference type="EMBL" id="MBC5622070.1"/>
    </source>
</evidence>
<feature type="transmembrane region" description="Helical" evidence="5">
    <location>
        <begin position="279"/>
        <end position="300"/>
    </location>
</feature>
<evidence type="ECO:0000259" key="6">
    <source>
        <dbReference type="Pfam" id="PF04932"/>
    </source>
</evidence>
<dbReference type="GO" id="GO:0016874">
    <property type="term" value="F:ligase activity"/>
    <property type="evidence" value="ECO:0007669"/>
    <property type="project" value="UniProtKB-KW"/>
</dbReference>
<organism evidence="7 8">
    <name type="scientific">Butyricimonas hominis</name>
    <dbReference type="NCBI Taxonomy" id="2763032"/>
    <lineage>
        <taxon>Bacteria</taxon>
        <taxon>Pseudomonadati</taxon>
        <taxon>Bacteroidota</taxon>
        <taxon>Bacteroidia</taxon>
        <taxon>Bacteroidales</taxon>
        <taxon>Odoribacteraceae</taxon>
        <taxon>Butyricimonas</taxon>
    </lineage>
</organism>
<feature type="transmembrane region" description="Helical" evidence="5">
    <location>
        <begin position="158"/>
        <end position="175"/>
    </location>
</feature>
<dbReference type="Pfam" id="PF04932">
    <property type="entry name" value="Wzy_C"/>
    <property type="match status" value="1"/>
</dbReference>
<evidence type="ECO:0000256" key="3">
    <source>
        <dbReference type="ARBA" id="ARBA00022989"/>
    </source>
</evidence>
<sequence length="375" mass="42420">MMLIATAFLLFAYTKKISINHQFLAWFTYIILTLLSVLRDFSNLNNVIEFGGALVIGLLIYSWNSKGSSQILQIKALVAVSFVAFLGCIVQLVAPEFLAWFNLLHLGLEKFQICDGFLKDRTLVGFSFQSAITGFYLSVFIGILSCYLLKPSIEMRAVNKKIIFLLLVICYVFLMQTGKRSFVLLVILIDLFMYCLYNRKYMLKALFVSIVVCVLFLVILLKTDVGMRLVMRTVGDSWSSGRINIYGVLWDEFMQNPIIGKGIATSSNILGRYNNGHNIYLQILSESGLIGIFVLMPVFIHDLGSSMKLLNAKIRYGDDSFVVAVCLFLELLFLGWGFSGNPLYDVYPLVIYMLVAGIIRNEIKKSKYISQIKTL</sequence>
<feature type="domain" description="O-antigen ligase-related" evidence="6">
    <location>
        <begin position="166"/>
        <end position="295"/>
    </location>
</feature>
<feature type="transmembrane region" description="Helical" evidence="5">
    <location>
        <begin position="204"/>
        <end position="221"/>
    </location>
</feature>
<protein>
    <submittedName>
        <fullName evidence="7">O-antigen ligase family protein</fullName>
    </submittedName>
</protein>
<dbReference type="PANTHER" id="PTHR37422">
    <property type="entry name" value="TEICHURONIC ACID BIOSYNTHESIS PROTEIN TUAE"/>
    <property type="match status" value="1"/>
</dbReference>
<dbReference type="InterPro" id="IPR051533">
    <property type="entry name" value="WaaL-like"/>
</dbReference>